<reference evidence="2" key="1">
    <citation type="submission" date="2021-02" db="EMBL/GenBank/DDBJ databases">
        <authorList>
            <person name="Dougan E. K."/>
            <person name="Rhodes N."/>
            <person name="Thang M."/>
            <person name="Chan C."/>
        </authorList>
    </citation>
    <scope>NUCLEOTIDE SEQUENCE</scope>
</reference>
<evidence type="ECO:0000313" key="2">
    <source>
        <dbReference type="EMBL" id="CAE7683959.1"/>
    </source>
</evidence>
<sequence>MDSACRRLVRLLALSLLGVAPFAFTAPAPARRGRMVAVTSRAADGGRDYTEDLNQRTLVLGVIFLVANIYAFSPMVPPEARRLKVCVYDKEYEREFLSDPSRNTQGLAALQDEDCLPLGQVLQKWLPQPRS</sequence>
<proteinExistence type="predicted"/>
<dbReference type="Proteomes" id="UP000601435">
    <property type="component" value="Unassembled WGS sequence"/>
</dbReference>
<evidence type="ECO:0000256" key="1">
    <source>
        <dbReference type="SAM" id="Phobius"/>
    </source>
</evidence>
<dbReference type="AlphaFoldDB" id="A0A812WNC1"/>
<gene>
    <name evidence="2" type="ORF">SNEC2469_LOCUS19683</name>
</gene>
<dbReference type="OrthoDB" id="431832at2759"/>
<protein>
    <submittedName>
        <fullName evidence="2">Uncharacterized protein</fullName>
    </submittedName>
</protein>
<feature type="transmembrane region" description="Helical" evidence="1">
    <location>
        <begin position="58"/>
        <end position="76"/>
    </location>
</feature>
<evidence type="ECO:0000313" key="3">
    <source>
        <dbReference type="Proteomes" id="UP000601435"/>
    </source>
</evidence>
<name>A0A812WNC1_9DINO</name>
<keyword evidence="1" id="KW-1133">Transmembrane helix</keyword>
<keyword evidence="1" id="KW-0472">Membrane</keyword>
<keyword evidence="1" id="KW-0812">Transmembrane</keyword>
<organism evidence="2 3">
    <name type="scientific">Symbiodinium necroappetens</name>
    <dbReference type="NCBI Taxonomy" id="1628268"/>
    <lineage>
        <taxon>Eukaryota</taxon>
        <taxon>Sar</taxon>
        <taxon>Alveolata</taxon>
        <taxon>Dinophyceae</taxon>
        <taxon>Suessiales</taxon>
        <taxon>Symbiodiniaceae</taxon>
        <taxon>Symbiodinium</taxon>
    </lineage>
</organism>
<accession>A0A812WNC1</accession>
<comment type="caution">
    <text evidence="2">The sequence shown here is derived from an EMBL/GenBank/DDBJ whole genome shotgun (WGS) entry which is preliminary data.</text>
</comment>
<keyword evidence="3" id="KW-1185">Reference proteome</keyword>
<dbReference type="EMBL" id="CAJNJA010033797">
    <property type="protein sequence ID" value="CAE7683959.1"/>
    <property type="molecule type" value="Genomic_DNA"/>
</dbReference>